<comment type="caution">
    <text evidence="1">The sequence shown here is derived from an EMBL/GenBank/DDBJ whole genome shotgun (WGS) entry which is preliminary data.</text>
</comment>
<accession>A0ABU4WCU8</accession>
<protein>
    <submittedName>
        <fullName evidence="1">Uncharacterized protein</fullName>
    </submittedName>
</protein>
<organism evidence="1 2">
    <name type="scientific">Candidatus Cetobacterium colombiensis</name>
    <dbReference type="NCBI Taxonomy" id="3073100"/>
    <lineage>
        <taxon>Bacteria</taxon>
        <taxon>Fusobacteriati</taxon>
        <taxon>Fusobacteriota</taxon>
        <taxon>Fusobacteriia</taxon>
        <taxon>Fusobacteriales</taxon>
        <taxon>Fusobacteriaceae</taxon>
        <taxon>Cetobacterium</taxon>
    </lineage>
</organism>
<dbReference type="RefSeq" id="WP_320314687.1">
    <property type="nucleotide sequence ID" value="NZ_JAVIKH010000032.1"/>
</dbReference>
<evidence type="ECO:0000313" key="1">
    <source>
        <dbReference type="EMBL" id="MDX8337346.1"/>
    </source>
</evidence>
<reference evidence="2" key="1">
    <citation type="submission" date="2023-07" db="EMBL/GenBank/DDBJ databases">
        <authorList>
            <person name="Colorado M.A."/>
            <person name="Villamil L.M."/>
            <person name="Melo J.F."/>
            <person name="Rodriguez J.A."/>
            <person name="Ruiz R.Y."/>
        </authorList>
    </citation>
    <scope>NUCLEOTIDE SEQUENCE [LARGE SCALE GENOMIC DNA]</scope>
    <source>
        <strain evidence="2">C33</strain>
    </source>
</reference>
<dbReference type="Proteomes" id="UP001279681">
    <property type="component" value="Unassembled WGS sequence"/>
</dbReference>
<proteinExistence type="predicted"/>
<dbReference type="EMBL" id="JAVIKH010000032">
    <property type="protein sequence ID" value="MDX8337346.1"/>
    <property type="molecule type" value="Genomic_DNA"/>
</dbReference>
<keyword evidence="2" id="KW-1185">Reference proteome</keyword>
<gene>
    <name evidence="1" type="ORF">RFV38_12745</name>
</gene>
<evidence type="ECO:0000313" key="2">
    <source>
        <dbReference type="Proteomes" id="UP001279681"/>
    </source>
</evidence>
<sequence length="125" mass="14952">MDKVRETFYKHWSKEKSDTFYKTLESSVLSYKLECLEKFIEDIFEENPAVKRDEILRYAKNMDAFTDAEEFLIDFFKCTRTPEGDAIAARLEDNPEEVERFLNGLLASKKIRVKENENEFIVWYL</sequence>
<name>A0ABU4WCU8_9FUSO</name>